<feature type="domain" description="ABC transporter" evidence="9">
    <location>
        <begin position="335"/>
        <end position="550"/>
    </location>
</feature>
<evidence type="ECO:0000256" key="8">
    <source>
        <dbReference type="SAM" id="Phobius"/>
    </source>
</evidence>
<feature type="transmembrane region" description="Helical" evidence="8">
    <location>
        <begin position="159"/>
        <end position="180"/>
    </location>
</feature>
<evidence type="ECO:0000256" key="1">
    <source>
        <dbReference type="ARBA" id="ARBA00004651"/>
    </source>
</evidence>
<organism evidence="11 12">
    <name type="scientific">Kaistia geumhonensis</name>
    <dbReference type="NCBI Taxonomy" id="410839"/>
    <lineage>
        <taxon>Bacteria</taxon>
        <taxon>Pseudomonadati</taxon>
        <taxon>Pseudomonadota</taxon>
        <taxon>Alphaproteobacteria</taxon>
        <taxon>Hyphomicrobiales</taxon>
        <taxon>Kaistiaceae</taxon>
        <taxon>Kaistia</taxon>
    </lineage>
</organism>
<dbReference type="Proteomes" id="UP001223743">
    <property type="component" value="Unassembled WGS sequence"/>
</dbReference>
<evidence type="ECO:0000313" key="12">
    <source>
        <dbReference type="Proteomes" id="UP001223743"/>
    </source>
</evidence>
<keyword evidence="7 8" id="KW-0472">Membrane</keyword>
<keyword evidence="4" id="KW-0547">Nucleotide-binding</keyword>
<dbReference type="NCBIfam" id="TIGR02868">
    <property type="entry name" value="CydC"/>
    <property type="match status" value="1"/>
</dbReference>
<dbReference type="PROSITE" id="PS00211">
    <property type="entry name" value="ABC_TRANSPORTER_1"/>
    <property type="match status" value="1"/>
</dbReference>
<evidence type="ECO:0000256" key="2">
    <source>
        <dbReference type="ARBA" id="ARBA00005417"/>
    </source>
</evidence>
<keyword evidence="6 8" id="KW-1133">Transmembrane helix</keyword>
<feature type="transmembrane region" description="Helical" evidence="8">
    <location>
        <begin position="275"/>
        <end position="294"/>
    </location>
</feature>
<feature type="domain" description="ABC transmembrane type-1" evidence="10">
    <location>
        <begin position="17"/>
        <end position="306"/>
    </location>
</feature>
<dbReference type="InterPro" id="IPR036640">
    <property type="entry name" value="ABC1_TM_sf"/>
</dbReference>
<feature type="transmembrane region" description="Helical" evidence="8">
    <location>
        <begin position="37"/>
        <end position="57"/>
    </location>
</feature>
<evidence type="ECO:0000256" key="7">
    <source>
        <dbReference type="ARBA" id="ARBA00023136"/>
    </source>
</evidence>
<accession>A0ABU0M2F9</accession>
<dbReference type="InterPro" id="IPR014223">
    <property type="entry name" value="ABC_CydC/D"/>
</dbReference>
<evidence type="ECO:0000256" key="6">
    <source>
        <dbReference type="ARBA" id="ARBA00022989"/>
    </source>
</evidence>
<evidence type="ECO:0000313" key="11">
    <source>
        <dbReference type="EMBL" id="MDQ0515117.1"/>
    </source>
</evidence>
<dbReference type="GO" id="GO:0005524">
    <property type="term" value="F:ATP binding"/>
    <property type="evidence" value="ECO:0007669"/>
    <property type="project" value="UniProtKB-KW"/>
</dbReference>
<dbReference type="SUPFAM" id="SSF90123">
    <property type="entry name" value="ABC transporter transmembrane region"/>
    <property type="match status" value="1"/>
</dbReference>
<dbReference type="InterPro" id="IPR003439">
    <property type="entry name" value="ABC_transporter-like_ATP-bd"/>
</dbReference>
<name>A0ABU0M2F9_9HYPH</name>
<keyword evidence="12" id="KW-1185">Reference proteome</keyword>
<dbReference type="InterPro" id="IPR027417">
    <property type="entry name" value="P-loop_NTPase"/>
</dbReference>
<evidence type="ECO:0000256" key="4">
    <source>
        <dbReference type="ARBA" id="ARBA00022741"/>
    </source>
</evidence>
<evidence type="ECO:0000259" key="10">
    <source>
        <dbReference type="PROSITE" id="PS50929"/>
    </source>
</evidence>
<proteinExistence type="inferred from homology"/>
<dbReference type="InterPro" id="IPR003593">
    <property type="entry name" value="AAA+_ATPase"/>
</dbReference>
<dbReference type="PROSITE" id="PS50893">
    <property type="entry name" value="ABC_TRANSPORTER_2"/>
    <property type="match status" value="1"/>
</dbReference>
<comment type="caution">
    <text evidence="11">The sequence shown here is derived from an EMBL/GenBank/DDBJ whole genome shotgun (WGS) entry which is preliminary data.</text>
</comment>
<dbReference type="PANTHER" id="PTHR24221">
    <property type="entry name" value="ATP-BINDING CASSETTE SUB-FAMILY B"/>
    <property type="match status" value="1"/>
</dbReference>
<dbReference type="Pfam" id="PF00005">
    <property type="entry name" value="ABC_tran"/>
    <property type="match status" value="1"/>
</dbReference>
<dbReference type="InterPro" id="IPR017871">
    <property type="entry name" value="ABC_transporter-like_CS"/>
</dbReference>
<dbReference type="InterPro" id="IPR011527">
    <property type="entry name" value="ABC1_TM_dom"/>
</dbReference>
<evidence type="ECO:0000256" key="3">
    <source>
        <dbReference type="ARBA" id="ARBA00022692"/>
    </source>
</evidence>
<dbReference type="PANTHER" id="PTHR24221:SF654">
    <property type="entry name" value="ATP-BINDING CASSETTE SUB-FAMILY B MEMBER 6"/>
    <property type="match status" value="1"/>
</dbReference>
<evidence type="ECO:0000256" key="5">
    <source>
        <dbReference type="ARBA" id="ARBA00022840"/>
    </source>
</evidence>
<dbReference type="Gene3D" id="3.40.50.300">
    <property type="entry name" value="P-loop containing nucleotide triphosphate hydrolases"/>
    <property type="match status" value="1"/>
</dbReference>
<dbReference type="Gene3D" id="1.20.1560.10">
    <property type="entry name" value="ABC transporter type 1, transmembrane domain"/>
    <property type="match status" value="1"/>
</dbReference>
<feature type="transmembrane region" description="Helical" evidence="8">
    <location>
        <begin position="128"/>
        <end position="153"/>
    </location>
</feature>
<dbReference type="RefSeq" id="WP_266281404.1">
    <property type="nucleotide sequence ID" value="NZ_JAPKNF010000001.1"/>
</dbReference>
<sequence>MRLLFSLVRKRLGAFSLALFLSILTLAAGIGLLGVSGWFLTGAALAGAAGATFELFAPSALVRGFSFLRIGARYGERITGHAATLSLLSDLRAAVFGRLIPLVPLKGVSSRTGDFVARLTSDIEQLDLVLLQALLPLMTALAGAGGLALLLALTLPEALPIGLAGFAATALAVPLVLVATGRAVGTATVKASADLRIAALDGMDGHLDLAALGALASGEKRFSEAAAVLRQAKLAEARRIALGPALAQLGAGLTMAGTLWLGLAAVEEGRLAGPVLAGILLAILALFEVTGPILRGAARLGSALAAGRRVEALVSAAPSVRDPVAPARLPGVGTLEIETVGYAYDNGRAVLADVSLTAGPGERIALIGTSGSGKSTLLSLIMRLDDVTSGAIRYGGIDIRDATLADLRAHIALLTQDAPVFIGTVRDNLRIGSPFADDATLHAALGNARLDAFVRSLPNGLDTWLGEAGATLSAGQARRLCLARTLLSPARVILLDEPTAGLDAETETEFLGDLLTAAEGRTLILATHAAVDRAAVERVLRLERGRLVPA</sequence>
<comment type="subcellular location">
    <subcellularLocation>
        <location evidence="1">Cell membrane</location>
        <topology evidence="1">Multi-pass membrane protein</topology>
    </subcellularLocation>
</comment>
<evidence type="ECO:0000259" key="9">
    <source>
        <dbReference type="PROSITE" id="PS50893"/>
    </source>
</evidence>
<dbReference type="EMBL" id="JAUSWJ010000001">
    <property type="protein sequence ID" value="MDQ0515117.1"/>
    <property type="molecule type" value="Genomic_DNA"/>
</dbReference>
<feature type="transmembrane region" description="Helical" evidence="8">
    <location>
        <begin position="240"/>
        <end position="263"/>
    </location>
</feature>
<protein>
    <submittedName>
        <fullName evidence="11">ATP-binding cassette subfamily C protein CydC</fullName>
    </submittedName>
</protein>
<keyword evidence="3 8" id="KW-0812">Transmembrane</keyword>
<dbReference type="SUPFAM" id="SSF52540">
    <property type="entry name" value="P-loop containing nucleoside triphosphate hydrolases"/>
    <property type="match status" value="1"/>
</dbReference>
<reference evidence="11 12" key="1">
    <citation type="submission" date="2023-07" db="EMBL/GenBank/DDBJ databases">
        <title>Genomic Encyclopedia of Type Strains, Phase IV (KMG-IV): sequencing the most valuable type-strain genomes for metagenomic binning, comparative biology and taxonomic classification.</title>
        <authorList>
            <person name="Goeker M."/>
        </authorList>
    </citation>
    <scope>NUCLEOTIDE SEQUENCE [LARGE SCALE GENOMIC DNA]</scope>
    <source>
        <strain evidence="11 12">B1-1</strain>
    </source>
</reference>
<comment type="similarity">
    <text evidence="2">Belongs to the ABC transporter superfamily.</text>
</comment>
<dbReference type="PROSITE" id="PS50929">
    <property type="entry name" value="ABC_TM1F"/>
    <property type="match status" value="1"/>
</dbReference>
<gene>
    <name evidence="11" type="ORF">QO015_000730</name>
</gene>
<dbReference type="InterPro" id="IPR039421">
    <property type="entry name" value="Type_1_exporter"/>
</dbReference>
<keyword evidence="5 11" id="KW-0067">ATP-binding</keyword>
<dbReference type="SMART" id="SM00382">
    <property type="entry name" value="AAA"/>
    <property type="match status" value="1"/>
</dbReference>